<accession>A0AAV8W692</accession>
<gene>
    <name evidence="1" type="ORF">NQ315_004113</name>
</gene>
<sequence length="64" mass="7245">MVQFCNLRTKYVLERLVLQSILVEECGDALKSLACRERDVLAWVPGHNSKEQEVSQHISDQGSS</sequence>
<proteinExistence type="predicted"/>
<feature type="non-terminal residue" evidence="1">
    <location>
        <position position="64"/>
    </location>
</feature>
<dbReference type="EMBL" id="JANEYG010000007">
    <property type="protein sequence ID" value="KAJ8922178.1"/>
    <property type="molecule type" value="Genomic_DNA"/>
</dbReference>
<keyword evidence="2" id="KW-1185">Reference proteome</keyword>
<name>A0AAV8W692_9CUCU</name>
<evidence type="ECO:0000313" key="1">
    <source>
        <dbReference type="EMBL" id="KAJ8922178.1"/>
    </source>
</evidence>
<dbReference type="Proteomes" id="UP001159042">
    <property type="component" value="Unassembled WGS sequence"/>
</dbReference>
<protein>
    <submittedName>
        <fullName evidence="1">Uncharacterized protein</fullName>
    </submittedName>
</protein>
<reference evidence="1 2" key="1">
    <citation type="journal article" date="2023" name="Insect Mol. Biol.">
        <title>Genome sequencing provides insights into the evolution of gene families encoding plant cell wall-degrading enzymes in longhorned beetles.</title>
        <authorList>
            <person name="Shin N.R."/>
            <person name="Okamura Y."/>
            <person name="Kirsch R."/>
            <person name="Pauchet Y."/>
        </authorList>
    </citation>
    <scope>NUCLEOTIDE SEQUENCE [LARGE SCALE GENOMIC DNA]</scope>
    <source>
        <strain evidence="1">EAD_L_NR</strain>
    </source>
</reference>
<evidence type="ECO:0000313" key="2">
    <source>
        <dbReference type="Proteomes" id="UP001159042"/>
    </source>
</evidence>
<comment type="caution">
    <text evidence="1">The sequence shown here is derived from an EMBL/GenBank/DDBJ whole genome shotgun (WGS) entry which is preliminary data.</text>
</comment>
<dbReference type="AlphaFoldDB" id="A0AAV8W692"/>
<organism evidence="1 2">
    <name type="scientific">Exocentrus adspersus</name>
    <dbReference type="NCBI Taxonomy" id="1586481"/>
    <lineage>
        <taxon>Eukaryota</taxon>
        <taxon>Metazoa</taxon>
        <taxon>Ecdysozoa</taxon>
        <taxon>Arthropoda</taxon>
        <taxon>Hexapoda</taxon>
        <taxon>Insecta</taxon>
        <taxon>Pterygota</taxon>
        <taxon>Neoptera</taxon>
        <taxon>Endopterygota</taxon>
        <taxon>Coleoptera</taxon>
        <taxon>Polyphaga</taxon>
        <taxon>Cucujiformia</taxon>
        <taxon>Chrysomeloidea</taxon>
        <taxon>Cerambycidae</taxon>
        <taxon>Lamiinae</taxon>
        <taxon>Acanthocinini</taxon>
        <taxon>Exocentrus</taxon>
    </lineage>
</organism>